<name>A0A085N420_9BILA</name>
<sequence length="73" mass="8279">MCGMLMLLQSIELPKTFAVLSAESLNKGKEGTLLKESPHLCTCLPYISVVNMPRKHVNIMLKQRKYRTAAQHH</sequence>
<organism evidence="2">
    <name type="scientific">Trichuris suis</name>
    <name type="common">pig whipworm</name>
    <dbReference type="NCBI Taxonomy" id="68888"/>
    <lineage>
        <taxon>Eukaryota</taxon>
        <taxon>Metazoa</taxon>
        <taxon>Ecdysozoa</taxon>
        <taxon>Nematoda</taxon>
        <taxon>Enoplea</taxon>
        <taxon>Dorylaimia</taxon>
        <taxon>Trichinellida</taxon>
        <taxon>Trichuridae</taxon>
        <taxon>Trichuris</taxon>
    </lineage>
</organism>
<dbReference type="Proteomes" id="UP000030764">
    <property type="component" value="Unassembled WGS sequence"/>
</dbReference>
<reference evidence="2 3" key="1">
    <citation type="journal article" date="2014" name="Nat. Genet.">
        <title>Genome and transcriptome of the porcine whipworm Trichuris suis.</title>
        <authorList>
            <person name="Jex A.R."/>
            <person name="Nejsum P."/>
            <person name="Schwarz E.M."/>
            <person name="Hu L."/>
            <person name="Young N.D."/>
            <person name="Hall R.S."/>
            <person name="Korhonen P.K."/>
            <person name="Liao S."/>
            <person name="Thamsborg S."/>
            <person name="Xia J."/>
            <person name="Xu P."/>
            <person name="Wang S."/>
            <person name="Scheerlinck J.P."/>
            <person name="Hofmann A."/>
            <person name="Sternberg P.W."/>
            <person name="Wang J."/>
            <person name="Gasser R.B."/>
        </authorList>
    </citation>
    <scope>NUCLEOTIDE SEQUENCE [LARGE SCALE GENOMIC DNA]</scope>
    <source>
        <strain evidence="2">DCEP-RM93F</strain>
        <strain evidence="1">DCEP-RM93M</strain>
    </source>
</reference>
<protein>
    <submittedName>
        <fullName evidence="2">Uncharacterized protein</fullName>
    </submittedName>
</protein>
<evidence type="ECO:0000313" key="3">
    <source>
        <dbReference type="Proteomes" id="UP000030764"/>
    </source>
</evidence>
<evidence type="ECO:0000313" key="2">
    <source>
        <dbReference type="EMBL" id="KFD64216.1"/>
    </source>
</evidence>
<dbReference type="EMBL" id="KL363268">
    <property type="protein sequence ID" value="KFD49567.1"/>
    <property type="molecule type" value="Genomic_DNA"/>
</dbReference>
<keyword evidence="3" id="KW-1185">Reference proteome</keyword>
<proteinExistence type="predicted"/>
<dbReference type="EMBL" id="KL367559">
    <property type="protein sequence ID" value="KFD64216.1"/>
    <property type="molecule type" value="Genomic_DNA"/>
</dbReference>
<gene>
    <name evidence="1" type="ORF">M513_09592</name>
    <name evidence="2" type="ORF">M514_09592</name>
</gene>
<accession>A0A085N420</accession>
<dbReference type="AlphaFoldDB" id="A0A085N420"/>
<dbReference type="Proteomes" id="UP000030758">
    <property type="component" value="Unassembled WGS sequence"/>
</dbReference>
<evidence type="ECO:0000313" key="1">
    <source>
        <dbReference type="EMBL" id="KFD49567.1"/>
    </source>
</evidence>